<dbReference type="Proteomes" id="UP001142610">
    <property type="component" value="Unassembled WGS sequence"/>
</dbReference>
<evidence type="ECO:0000313" key="2">
    <source>
        <dbReference type="EMBL" id="MCQ8184201.1"/>
    </source>
</evidence>
<name>A0A9X2RHR8_9PROT</name>
<dbReference type="AlphaFoldDB" id="A0A9X2RHR8"/>
<evidence type="ECO:0000313" key="3">
    <source>
        <dbReference type="Proteomes" id="UP001142610"/>
    </source>
</evidence>
<feature type="transmembrane region" description="Helical" evidence="1">
    <location>
        <begin position="43"/>
        <end position="61"/>
    </location>
</feature>
<keyword evidence="3" id="KW-1185">Reference proteome</keyword>
<gene>
    <name evidence="2" type="ORF">NOG11_02270</name>
</gene>
<keyword evidence="1" id="KW-0812">Transmembrane</keyword>
<keyword evidence="1" id="KW-0472">Membrane</keyword>
<protein>
    <submittedName>
        <fullName evidence="2">Uncharacterized protein</fullName>
    </submittedName>
</protein>
<dbReference type="RefSeq" id="WP_256618005.1">
    <property type="nucleotide sequence ID" value="NZ_JANIBC010000001.1"/>
</dbReference>
<proteinExistence type="predicted"/>
<dbReference type="EMBL" id="JANIBC010000001">
    <property type="protein sequence ID" value="MCQ8184201.1"/>
    <property type="molecule type" value="Genomic_DNA"/>
</dbReference>
<accession>A0A9X2RHR8</accession>
<evidence type="ECO:0000256" key="1">
    <source>
        <dbReference type="SAM" id="Phobius"/>
    </source>
</evidence>
<feature type="transmembrane region" description="Helical" evidence="1">
    <location>
        <begin position="67"/>
        <end position="85"/>
    </location>
</feature>
<comment type="caution">
    <text evidence="2">The sequence shown here is derived from an EMBL/GenBank/DDBJ whole genome shotgun (WGS) entry which is preliminary data.</text>
</comment>
<feature type="transmembrane region" description="Helical" evidence="1">
    <location>
        <begin position="123"/>
        <end position="142"/>
    </location>
</feature>
<reference evidence="2" key="1">
    <citation type="submission" date="2022-07" db="EMBL/GenBank/DDBJ databases">
        <title>Parvularcula maris sp. nov., an algicidal bacterium isolated from seawater.</title>
        <authorList>
            <person name="Li F."/>
        </authorList>
    </citation>
    <scope>NUCLEOTIDE SEQUENCE</scope>
    <source>
        <strain evidence="2">BGMRC 0090</strain>
    </source>
</reference>
<keyword evidence="1" id="KW-1133">Transmembrane helix</keyword>
<sequence length="199" mass="21978">MTFQPHHGGDDALAALWQSEHQAVDPGEMLRVVEAEHAQQRRFLRACYALGFASLLLTLYLDLQGLFRVPGLFTLLLVGSIAWQYRKSRQARAHCGEPAALPPIELVRFAIRQAKVSLRNARVFYGVMPGSLVLGMLLGPLLAAPGGRLATPEWSFWALALPILAGVAGCMVWGLRTARRKVGEIAALEQRLRELEEDL</sequence>
<feature type="transmembrane region" description="Helical" evidence="1">
    <location>
        <begin position="154"/>
        <end position="175"/>
    </location>
</feature>
<organism evidence="2 3">
    <name type="scientific">Parvularcula maris</name>
    <dbReference type="NCBI Taxonomy" id="2965077"/>
    <lineage>
        <taxon>Bacteria</taxon>
        <taxon>Pseudomonadati</taxon>
        <taxon>Pseudomonadota</taxon>
        <taxon>Alphaproteobacteria</taxon>
        <taxon>Parvularculales</taxon>
        <taxon>Parvularculaceae</taxon>
        <taxon>Parvularcula</taxon>
    </lineage>
</organism>